<dbReference type="SUPFAM" id="SSF49785">
    <property type="entry name" value="Galactose-binding domain-like"/>
    <property type="match status" value="1"/>
</dbReference>
<protein>
    <submittedName>
        <fullName evidence="2">Regulator</fullName>
    </submittedName>
</protein>
<comment type="caution">
    <text evidence="2">The sequence shown here is derived from an EMBL/GenBank/DDBJ whole genome shotgun (WGS) entry which is preliminary data.</text>
</comment>
<sequence>MYDISGDGSEPEMRFGESGWVWQRQGLSIGGTSYARGVTVQGRSSVTIDLNRECTAYEALAGVDDMTLKLGKVYFSVFADGVPLWKSALVKGGDSAVPVRVDLTGRKTVRLVVEPHNHLDDVAVADWAEARFICS</sequence>
<dbReference type="Gene3D" id="2.60.120.1060">
    <property type="entry name" value="NPCBM/NEW2 domain"/>
    <property type="match status" value="1"/>
</dbReference>
<dbReference type="RefSeq" id="WP_318275735.1">
    <property type="nucleotide sequence ID" value="NZ_MRYD01000432.1"/>
</dbReference>
<evidence type="ECO:0000313" key="2">
    <source>
        <dbReference type="EMBL" id="OSZ55702.1"/>
    </source>
</evidence>
<evidence type="ECO:0000259" key="1">
    <source>
        <dbReference type="SMART" id="SM00776"/>
    </source>
</evidence>
<feature type="domain" description="Glycosyl hydrolase family 98 putative carbohydrate-binding module" evidence="1">
    <location>
        <begin position="2"/>
        <end position="134"/>
    </location>
</feature>
<name>A0ABX3Y7M1_9ACTN</name>
<dbReference type="Proteomes" id="UP000194266">
    <property type="component" value="Unassembled WGS sequence"/>
</dbReference>
<dbReference type="SMART" id="SM00776">
    <property type="entry name" value="NPCBM"/>
    <property type="match status" value="1"/>
</dbReference>
<reference evidence="2 3" key="1">
    <citation type="submission" date="2016-12" db="EMBL/GenBank/DDBJ databases">
        <title>Genome Mining:The Detection of Biosynthetic Gene Clusters to Aid in the Expression of Curamycin A produced by Streptomyces sp. strain CZA14.</title>
        <authorList>
            <person name="Durrell K.A."/>
            <person name="Kirby B.M."/>
            <person name="Khan W."/>
            <person name="Mthethwa T."/>
            <person name="Le Roes-Hill M."/>
        </authorList>
    </citation>
    <scope>NUCLEOTIDE SEQUENCE [LARGE SCALE GENOMIC DNA]</scope>
    <source>
        <strain evidence="2 3">CZA14</strain>
    </source>
</reference>
<organism evidence="2 3">
    <name type="scientific">Streptomyces pharetrae CZA14</name>
    <dbReference type="NCBI Taxonomy" id="1144883"/>
    <lineage>
        <taxon>Bacteria</taxon>
        <taxon>Bacillati</taxon>
        <taxon>Actinomycetota</taxon>
        <taxon>Actinomycetes</taxon>
        <taxon>Kitasatosporales</taxon>
        <taxon>Streptomycetaceae</taxon>
        <taxon>Streptomyces</taxon>
    </lineage>
</organism>
<dbReference type="InterPro" id="IPR038637">
    <property type="entry name" value="NPCBM_sf"/>
</dbReference>
<proteinExistence type="predicted"/>
<keyword evidence="3" id="KW-1185">Reference proteome</keyword>
<dbReference type="InterPro" id="IPR013222">
    <property type="entry name" value="Glyco_hyd_98_carb-bd"/>
</dbReference>
<evidence type="ECO:0000313" key="3">
    <source>
        <dbReference type="Proteomes" id="UP000194266"/>
    </source>
</evidence>
<accession>A0ABX3Y7M1</accession>
<dbReference type="EMBL" id="MRYD01000432">
    <property type="protein sequence ID" value="OSZ55702.1"/>
    <property type="molecule type" value="Genomic_DNA"/>
</dbReference>
<gene>
    <name evidence="2" type="ORF">OQI_37020</name>
</gene>
<dbReference type="Pfam" id="PF08305">
    <property type="entry name" value="NPCBM"/>
    <property type="match status" value="1"/>
</dbReference>
<dbReference type="InterPro" id="IPR008979">
    <property type="entry name" value="Galactose-bd-like_sf"/>
</dbReference>